<dbReference type="eggNOG" id="COG4585">
    <property type="taxonomic scope" value="Bacteria"/>
</dbReference>
<dbReference type="KEGG" id="slt:Slit_0150"/>
<comment type="catalytic activity">
    <reaction evidence="1">
        <text>ATP + protein L-histidine = ADP + protein N-phospho-L-histidine.</text>
        <dbReference type="EC" id="2.7.13.3"/>
    </reaction>
</comment>
<keyword evidence="6" id="KW-1133">Transmembrane helix</keyword>
<dbReference type="InterPro" id="IPR036034">
    <property type="entry name" value="PDZ_sf"/>
</dbReference>
<dbReference type="SUPFAM" id="SSF50156">
    <property type="entry name" value="PDZ domain-like"/>
    <property type="match status" value="1"/>
</dbReference>
<dbReference type="PANTHER" id="PTHR24421">
    <property type="entry name" value="NITRATE/NITRITE SENSOR PROTEIN NARX-RELATED"/>
    <property type="match status" value="1"/>
</dbReference>
<evidence type="ECO:0000256" key="3">
    <source>
        <dbReference type="ARBA" id="ARBA00022679"/>
    </source>
</evidence>
<dbReference type="GO" id="GO:0000160">
    <property type="term" value="P:phosphorelay signal transduction system"/>
    <property type="evidence" value="ECO:0007669"/>
    <property type="project" value="UniProtKB-KW"/>
</dbReference>
<feature type="transmembrane region" description="Helical" evidence="6">
    <location>
        <begin position="236"/>
        <end position="255"/>
    </location>
</feature>
<protein>
    <recommendedName>
        <fullName evidence="2">histidine kinase</fullName>
        <ecNumber evidence="2">2.7.13.3</ecNumber>
    </recommendedName>
</protein>
<keyword evidence="6" id="KW-0472">Membrane</keyword>
<sequence length="689" mass="77687">MREPWLGVVFDPTYDGEGVRVEQVVHDSPASGKLSAGDIIVAFETPPHERVAVRSLATQEDPDYLGSYAEYNEFMDLQQRVWEAISSSSFTVILDDGRRAKINPLAIPGPTALPAVFWWLVIFGGTSFLLGISAWSLRRKDPVARALAISGMGFMVASYCCGIYVARELVMPSNLFYAMVSASHLGFVVFAYAAISTFWYCPRKLGSGPAVWILAIWGAGTWLNETMQWSWPIHPFYAPLVVAFLILVLFTFLQWRKSLGAPLERAMLKWMLTTMLITLGLNVVLFCIPIILTGKPITSTVLTFGSVFVFYLGLSIGNIRYQQFDLQHWWFKAWQWLIFITIALIADALFVYWWHLTEITSGGLAMVVGGFYLLARQWFWGRFSGNSSRALDHALPHLVDALMLQRQRVTPDQQWRQIIERIFDPLTVKVSPDRREAAIIEQGGLVLQLPSLDGLGAMELFCCGQGKRLFVSTDVKLANRLLELMRYSRDIIAAREQGAQEERHRIQRDLHDDVAARLLSLIHQTREPTISKVARNALRGLRDVIYVLGAEEAQLADVITDIEAGAREQLAGLGVHFEWRSPERWPAVMLNSQQHINLRRISREAITNAIRHAQAENIIMEVGLNSGGLFLRISSDGALTEPSSWVPGRGLHNIKSRVAEMNGSHEWGIERQAADKQYCYLAVQMPYHK</sequence>
<feature type="transmembrane region" description="Helical" evidence="6">
    <location>
        <begin position="116"/>
        <end position="135"/>
    </location>
</feature>
<evidence type="ECO:0000313" key="7">
    <source>
        <dbReference type="EMBL" id="ADE10392.1"/>
    </source>
</evidence>
<keyword evidence="3" id="KW-0808">Transferase</keyword>
<dbReference type="HOGENOM" id="CLU_023574_0_0_4"/>
<dbReference type="STRING" id="580332.Slit_0150"/>
<reference evidence="7 8" key="1">
    <citation type="submission" date="2010-03" db="EMBL/GenBank/DDBJ databases">
        <title>Complete sequence of Sideroxydans lithotrophicus ES-1.</title>
        <authorList>
            <consortium name="US DOE Joint Genome Institute"/>
            <person name="Lucas S."/>
            <person name="Copeland A."/>
            <person name="Lapidus A."/>
            <person name="Cheng J.-F."/>
            <person name="Bruce D."/>
            <person name="Goodwin L."/>
            <person name="Pitluck S."/>
            <person name="Munk A.C."/>
            <person name="Detter J.C."/>
            <person name="Han C."/>
            <person name="Tapia R."/>
            <person name="Larimer F."/>
            <person name="Land M."/>
            <person name="Hauser L."/>
            <person name="Kyrpides N."/>
            <person name="Ivanova N."/>
            <person name="Emerson D."/>
            <person name="Woyke T."/>
        </authorList>
    </citation>
    <scope>NUCLEOTIDE SEQUENCE [LARGE SCALE GENOMIC DNA]</scope>
    <source>
        <strain evidence="7 8">ES-1</strain>
    </source>
</reference>
<feature type="transmembrane region" description="Helical" evidence="6">
    <location>
        <begin position="297"/>
        <end position="321"/>
    </location>
</feature>
<evidence type="ECO:0000313" key="8">
    <source>
        <dbReference type="Proteomes" id="UP000001625"/>
    </source>
</evidence>
<organism evidence="7 8">
    <name type="scientific">Sideroxydans lithotrophicus (strain ES-1)</name>
    <dbReference type="NCBI Taxonomy" id="580332"/>
    <lineage>
        <taxon>Bacteria</taxon>
        <taxon>Pseudomonadati</taxon>
        <taxon>Pseudomonadota</taxon>
        <taxon>Betaproteobacteria</taxon>
        <taxon>Nitrosomonadales</taxon>
        <taxon>Gallionellaceae</taxon>
        <taxon>Sideroxydans</taxon>
    </lineage>
</organism>
<gene>
    <name evidence="7" type="ordered locus">Slit_0150</name>
</gene>
<accession>D5CU57</accession>
<dbReference type="GO" id="GO:0004673">
    <property type="term" value="F:protein histidine kinase activity"/>
    <property type="evidence" value="ECO:0007669"/>
    <property type="project" value="UniProtKB-EC"/>
</dbReference>
<dbReference type="AlphaFoldDB" id="D5CU57"/>
<evidence type="ECO:0000256" key="2">
    <source>
        <dbReference type="ARBA" id="ARBA00012438"/>
    </source>
</evidence>
<evidence type="ECO:0000256" key="6">
    <source>
        <dbReference type="SAM" id="Phobius"/>
    </source>
</evidence>
<dbReference type="InterPro" id="IPR050482">
    <property type="entry name" value="Sensor_HK_TwoCompSys"/>
</dbReference>
<feature type="transmembrane region" description="Helical" evidence="6">
    <location>
        <begin position="147"/>
        <end position="166"/>
    </location>
</feature>
<name>D5CU57_SIDLE</name>
<feature type="transmembrane region" description="Helical" evidence="6">
    <location>
        <begin position="333"/>
        <end position="353"/>
    </location>
</feature>
<keyword evidence="6" id="KW-0812">Transmembrane</keyword>
<proteinExistence type="predicted"/>
<keyword evidence="4 7" id="KW-0418">Kinase</keyword>
<dbReference type="SUPFAM" id="SSF55874">
    <property type="entry name" value="ATPase domain of HSP90 chaperone/DNA topoisomerase II/histidine kinase"/>
    <property type="match status" value="1"/>
</dbReference>
<evidence type="ECO:0000256" key="5">
    <source>
        <dbReference type="ARBA" id="ARBA00023012"/>
    </source>
</evidence>
<dbReference type="InterPro" id="IPR036890">
    <property type="entry name" value="HATPase_C_sf"/>
</dbReference>
<feature type="transmembrane region" description="Helical" evidence="6">
    <location>
        <begin position="178"/>
        <end position="200"/>
    </location>
</feature>
<feature type="transmembrane region" description="Helical" evidence="6">
    <location>
        <begin position="267"/>
        <end position="291"/>
    </location>
</feature>
<dbReference type="Proteomes" id="UP000001625">
    <property type="component" value="Chromosome"/>
</dbReference>
<dbReference type="Gene3D" id="3.30.565.10">
    <property type="entry name" value="Histidine kinase-like ATPase, C-terminal domain"/>
    <property type="match status" value="1"/>
</dbReference>
<feature type="transmembrane region" description="Helical" evidence="6">
    <location>
        <begin position="359"/>
        <end position="379"/>
    </location>
</feature>
<keyword evidence="5" id="KW-0902">Two-component regulatory system</keyword>
<dbReference type="EC" id="2.7.13.3" evidence="2"/>
<keyword evidence="8" id="KW-1185">Reference proteome</keyword>
<evidence type="ECO:0000256" key="4">
    <source>
        <dbReference type="ARBA" id="ARBA00022777"/>
    </source>
</evidence>
<dbReference type="EMBL" id="CP001965">
    <property type="protein sequence ID" value="ADE10392.1"/>
    <property type="molecule type" value="Genomic_DNA"/>
</dbReference>
<evidence type="ECO:0000256" key="1">
    <source>
        <dbReference type="ARBA" id="ARBA00000085"/>
    </source>
</evidence>
<dbReference type="PANTHER" id="PTHR24421:SF10">
    <property type="entry name" value="NITRATE_NITRITE SENSOR PROTEIN NARQ"/>
    <property type="match status" value="1"/>
</dbReference>